<organism evidence="1 2">
    <name type="scientific">Candidatus Woesebacteria bacterium RIFCSPHIGHO2_12_FULL_46_16</name>
    <dbReference type="NCBI Taxonomy" id="1802513"/>
    <lineage>
        <taxon>Bacteria</taxon>
        <taxon>Candidatus Woeseibacteriota</taxon>
    </lineage>
</organism>
<evidence type="ECO:0000313" key="1">
    <source>
        <dbReference type="EMBL" id="OGM56599.1"/>
    </source>
</evidence>
<name>A0A1F8AYL9_9BACT</name>
<dbReference type="EMBL" id="MGGZ01000027">
    <property type="protein sequence ID" value="OGM56599.1"/>
    <property type="molecule type" value="Genomic_DNA"/>
</dbReference>
<gene>
    <name evidence="1" type="ORF">A3E46_00910</name>
</gene>
<proteinExistence type="predicted"/>
<dbReference type="Proteomes" id="UP000178313">
    <property type="component" value="Unassembled WGS sequence"/>
</dbReference>
<evidence type="ECO:0000313" key="2">
    <source>
        <dbReference type="Proteomes" id="UP000178313"/>
    </source>
</evidence>
<comment type="caution">
    <text evidence="1">The sequence shown here is derived from an EMBL/GenBank/DDBJ whole genome shotgun (WGS) entry which is preliminary data.</text>
</comment>
<accession>A0A1F8AYL9</accession>
<dbReference type="STRING" id="1802513.A3E46_00910"/>
<reference evidence="1 2" key="1">
    <citation type="journal article" date="2016" name="Nat. Commun.">
        <title>Thousands of microbial genomes shed light on interconnected biogeochemical processes in an aquifer system.</title>
        <authorList>
            <person name="Anantharaman K."/>
            <person name="Brown C.T."/>
            <person name="Hug L.A."/>
            <person name="Sharon I."/>
            <person name="Castelle C.J."/>
            <person name="Probst A.J."/>
            <person name="Thomas B.C."/>
            <person name="Singh A."/>
            <person name="Wilkins M.J."/>
            <person name="Karaoz U."/>
            <person name="Brodie E.L."/>
            <person name="Williams K.H."/>
            <person name="Hubbard S.S."/>
            <person name="Banfield J.F."/>
        </authorList>
    </citation>
    <scope>NUCLEOTIDE SEQUENCE [LARGE SCALE GENOMIC DNA]</scope>
</reference>
<dbReference type="AlphaFoldDB" id="A0A1F8AYL9"/>
<protein>
    <submittedName>
        <fullName evidence="1">Uncharacterized protein</fullName>
    </submittedName>
</protein>
<sequence length="74" mass="8124">MSAEHIDRPGAFRQAIPLSIPNVFYALFDSPVLRPRIKFGTLSGDGKTVIVRNGNIQVDRADANPGEKVVVYEV</sequence>